<dbReference type="Proteomes" id="UP001303115">
    <property type="component" value="Unassembled WGS sequence"/>
</dbReference>
<protein>
    <submittedName>
        <fullName evidence="2">Uncharacterized protein</fullName>
    </submittedName>
</protein>
<sequence length="266" mass="29363">MLTDLGTEGKLASLPPHLLRAYQDPASVLAWNQDQNQPDPNQANLIQAGEGPASQLPAPSQPAPPAPGWEDPAAHHLKQLYYNWRPRMAELMQLSSGHRNRFDGRHVETRVNWAIPVNLVHVDPGRGARHTWMQKTIADLALRADRLMQLSSLRWEFQFTEPNGPGAGPTSGFAYDDSQGCMDLHWLQWDQQPRAPGRAVDHVVRPLLRCYTLDPDARRWDKLLHVRPMQVCMHGKGRKVPVPAPVAGGNPANAGNAGNSGNAGNP</sequence>
<feature type="region of interest" description="Disordered" evidence="1">
    <location>
        <begin position="32"/>
        <end position="72"/>
    </location>
</feature>
<name>A0AAN6SS91_9PEZI</name>
<proteinExistence type="predicted"/>
<comment type="caution">
    <text evidence="2">The sequence shown here is derived from an EMBL/GenBank/DDBJ whole genome shotgun (WGS) entry which is preliminary data.</text>
</comment>
<organism evidence="2 3">
    <name type="scientific">Parachaetomium inaequale</name>
    <dbReference type="NCBI Taxonomy" id="2588326"/>
    <lineage>
        <taxon>Eukaryota</taxon>
        <taxon>Fungi</taxon>
        <taxon>Dikarya</taxon>
        <taxon>Ascomycota</taxon>
        <taxon>Pezizomycotina</taxon>
        <taxon>Sordariomycetes</taxon>
        <taxon>Sordariomycetidae</taxon>
        <taxon>Sordariales</taxon>
        <taxon>Chaetomiaceae</taxon>
        <taxon>Parachaetomium</taxon>
    </lineage>
</organism>
<evidence type="ECO:0000256" key="1">
    <source>
        <dbReference type="SAM" id="MobiDB-lite"/>
    </source>
</evidence>
<dbReference type="AlphaFoldDB" id="A0AAN6SS91"/>
<dbReference type="EMBL" id="MU854383">
    <property type="protein sequence ID" value="KAK4040133.1"/>
    <property type="molecule type" value="Genomic_DNA"/>
</dbReference>
<evidence type="ECO:0000313" key="3">
    <source>
        <dbReference type="Proteomes" id="UP001303115"/>
    </source>
</evidence>
<gene>
    <name evidence="2" type="ORF">C8A01DRAFT_15947</name>
</gene>
<feature type="compositionally biased region" description="Low complexity" evidence="1">
    <location>
        <begin position="245"/>
        <end position="266"/>
    </location>
</feature>
<reference evidence="3" key="1">
    <citation type="journal article" date="2023" name="Mol. Phylogenet. Evol.">
        <title>Genome-scale phylogeny and comparative genomics of the fungal order Sordariales.</title>
        <authorList>
            <person name="Hensen N."/>
            <person name="Bonometti L."/>
            <person name="Westerberg I."/>
            <person name="Brannstrom I.O."/>
            <person name="Guillou S."/>
            <person name="Cros-Aarteil S."/>
            <person name="Calhoun S."/>
            <person name="Haridas S."/>
            <person name="Kuo A."/>
            <person name="Mondo S."/>
            <person name="Pangilinan J."/>
            <person name="Riley R."/>
            <person name="LaButti K."/>
            <person name="Andreopoulos B."/>
            <person name="Lipzen A."/>
            <person name="Chen C."/>
            <person name="Yan M."/>
            <person name="Daum C."/>
            <person name="Ng V."/>
            <person name="Clum A."/>
            <person name="Steindorff A."/>
            <person name="Ohm R.A."/>
            <person name="Martin F."/>
            <person name="Silar P."/>
            <person name="Natvig D.O."/>
            <person name="Lalanne C."/>
            <person name="Gautier V."/>
            <person name="Ament-Velasquez S.L."/>
            <person name="Kruys A."/>
            <person name="Hutchinson M.I."/>
            <person name="Powell A.J."/>
            <person name="Barry K."/>
            <person name="Miller A.N."/>
            <person name="Grigoriev I.V."/>
            <person name="Debuchy R."/>
            <person name="Gladieux P."/>
            <person name="Hiltunen Thoren M."/>
            <person name="Johannesson H."/>
        </authorList>
    </citation>
    <scope>NUCLEOTIDE SEQUENCE [LARGE SCALE GENOMIC DNA]</scope>
    <source>
        <strain evidence="3">CBS 284.82</strain>
    </source>
</reference>
<evidence type="ECO:0000313" key="2">
    <source>
        <dbReference type="EMBL" id="KAK4040133.1"/>
    </source>
</evidence>
<accession>A0AAN6SS91</accession>
<feature type="compositionally biased region" description="Low complexity" evidence="1">
    <location>
        <begin position="32"/>
        <end position="44"/>
    </location>
</feature>
<keyword evidence="3" id="KW-1185">Reference proteome</keyword>
<feature type="region of interest" description="Disordered" evidence="1">
    <location>
        <begin position="243"/>
        <end position="266"/>
    </location>
</feature>